<feature type="transmembrane region" description="Helical" evidence="1">
    <location>
        <begin position="27"/>
        <end position="49"/>
    </location>
</feature>
<keyword evidence="1" id="KW-0812">Transmembrane</keyword>
<reference evidence="2 3" key="2">
    <citation type="journal article" date="2016" name="Int. J. Syst. Evol. Microbiol.">
        <title>Flavisolibacter tropicus sp. nov., isolated from tropical soil.</title>
        <authorList>
            <person name="Lee J.J."/>
            <person name="Kang M.S."/>
            <person name="Kim G.S."/>
            <person name="Lee C.S."/>
            <person name="Lim S."/>
            <person name="Lee J."/>
            <person name="Roh S.H."/>
            <person name="Kang H."/>
            <person name="Ha J.M."/>
            <person name="Bae S."/>
            <person name="Jung H.Y."/>
            <person name="Kim M.K."/>
        </authorList>
    </citation>
    <scope>NUCLEOTIDE SEQUENCE [LARGE SCALE GENOMIC DNA]</scope>
    <source>
        <strain evidence="2 3">LCS9</strain>
    </source>
</reference>
<gene>
    <name evidence="2" type="ORF">SY85_05555</name>
</gene>
<feature type="transmembrane region" description="Helical" evidence="1">
    <location>
        <begin position="61"/>
        <end position="81"/>
    </location>
</feature>
<reference evidence="3" key="1">
    <citation type="submission" date="2015-01" db="EMBL/GenBank/DDBJ databases">
        <title>Flavisolibacter sp./LCS9/ whole genome sequencing.</title>
        <authorList>
            <person name="Kim M.K."/>
            <person name="Srinivasan S."/>
            <person name="Lee J.-J."/>
        </authorList>
    </citation>
    <scope>NUCLEOTIDE SEQUENCE [LARGE SCALE GENOMIC DNA]</scope>
    <source>
        <strain evidence="3">LCS9</strain>
    </source>
</reference>
<dbReference type="Proteomes" id="UP000077177">
    <property type="component" value="Chromosome"/>
</dbReference>
<sequence length="109" mass="12547">MLTPDEKAFIEFWAVRRTEKKKSLRQFTVGLPLGVMIVLALFVNLISGWHKRAAMVIQNNSSLIIVIMIAAIAIVVFMTIFTKNHEWDQNEIRYQELLQKQKKSDSAAN</sequence>
<evidence type="ECO:0008006" key="4">
    <source>
        <dbReference type="Google" id="ProtNLM"/>
    </source>
</evidence>
<dbReference type="STRING" id="1492898.SY85_05555"/>
<dbReference type="AlphaFoldDB" id="A0A172TSI6"/>
<organism evidence="2 3">
    <name type="scientific">Flavisolibacter tropicus</name>
    <dbReference type="NCBI Taxonomy" id="1492898"/>
    <lineage>
        <taxon>Bacteria</taxon>
        <taxon>Pseudomonadati</taxon>
        <taxon>Bacteroidota</taxon>
        <taxon>Chitinophagia</taxon>
        <taxon>Chitinophagales</taxon>
        <taxon>Chitinophagaceae</taxon>
        <taxon>Flavisolibacter</taxon>
    </lineage>
</organism>
<dbReference type="OrthoDB" id="678407at2"/>
<proteinExistence type="predicted"/>
<evidence type="ECO:0000256" key="1">
    <source>
        <dbReference type="SAM" id="Phobius"/>
    </source>
</evidence>
<evidence type="ECO:0000313" key="2">
    <source>
        <dbReference type="EMBL" id="ANE50041.1"/>
    </source>
</evidence>
<keyword evidence="1" id="KW-0472">Membrane</keyword>
<dbReference type="KEGG" id="fla:SY85_05555"/>
<protein>
    <recommendedName>
        <fullName evidence="4">ABC transporter permease</fullName>
    </recommendedName>
</protein>
<dbReference type="EMBL" id="CP011390">
    <property type="protein sequence ID" value="ANE50041.1"/>
    <property type="molecule type" value="Genomic_DNA"/>
</dbReference>
<accession>A0A172TSI6</accession>
<keyword evidence="3" id="KW-1185">Reference proteome</keyword>
<dbReference type="RefSeq" id="WP_066402277.1">
    <property type="nucleotide sequence ID" value="NZ_CP011390.1"/>
</dbReference>
<keyword evidence="1" id="KW-1133">Transmembrane helix</keyword>
<evidence type="ECO:0000313" key="3">
    <source>
        <dbReference type="Proteomes" id="UP000077177"/>
    </source>
</evidence>
<name>A0A172TSI6_9BACT</name>